<dbReference type="SUPFAM" id="SSF54373">
    <property type="entry name" value="FAD-linked reductases, C-terminal domain"/>
    <property type="match status" value="1"/>
</dbReference>
<keyword evidence="7" id="KW-1185">Reference proteome</keyword>
<dbReference type="PANTHER" id="PTHR10961">
    <property type="entry name" value="PEROXISOMAL SARCOSINE OXIDASE"/>
    <property type="match status" value="1"/>
</dbReference>
<protein>
    <submittedName>
        <fullName evidence="6">FAD-dependent oxidoreductase</fullName>
    </submittedName>
</protein>
<evidence type="ECO:0000259" key="5">
    <source>
        <dbReference type="Pfam" id="PF01266"/>
    </source>
</evidence>
<evidence type="ECO:0000313" key="7">
    <source>
        <dbReference type="Proteomes" id="UP001180531"/>
    </source>
</evidence>
<reference evidence="6" key="1">
    <citation type="submission" date="2024-05" db="EMBL/GenBank/DDBJ databases">
        <title>30 novel species of actinomycetes from the DSMZ collection.</title>
        <authorList>
            <person name="Nouioui I."/>
        </authorList>
    </citation>
    <scope>NUCLEOTIDE SEQUENCE</scope>
    <source>
        <strain evidence="6">DSM 40473</strain>
    </source>
</reference>
<keyword evidence="4" id="KW-0560">Oxidoreductase</keyword>
<dbReference type="RefSeq" id="WP_311606882.1">
    <property type="nucleotide sequence ID" value="NZ_JAVRFI010000001.1"/>
</dbReference>
<gene>
    <name evidence="6" type="ORF">RM609_00435</name>
</gene>
<sequence length="358" mass="38090">MSRTALVVGAGVFGLAAARALAFRGWSVRVIDPNEPGTAGASSAETRILRLAHGTDDWYTGLAHRAAALWRKLERESGRRLLLPTGVLTLGPRDGDDWERASAALLRRLGAPVETLTADAVTRRFPGFDGGGTGTALFEPEAGVLLARAAVRALAGSARERGAELLRGAAVPDGGTAVVDGEPLRADLTVWAVGPALPALFPGLTSIRPYRQDSWYVRPLGPWAAAETEGQPAWLDRAHGCYGIPAVGELGVKVVPDVETDPDASAGMGPEEIPRALRDYLRARLPHLAGSPVLRREVCSYALTPDEHFLLARHPGRRDVWLVGGDSGHGFKHGPAWGEYVADVVEGGREALPRFALR</sequence>
<keyword evidence="2" id="KW-0285">Flavoprotein</keyword>
<dbReference type="EMBL" id="JAVRFI010000001">
    <property type="protein sequence ID" value="MDT0447574.1"/>
    <property type="molecule type" value="Genomic_DNA"/>
</dbReference>
<dbReference type="Gene3D" id="3.30.9.10">
    <property type="entry name" value="D-Amino Acid Oxidase, subunit A, domain 2"/>
    <property type="match status" value="1"/>
</dbReference>
<evidence type="ECO:0000256" key="3">
    <source>
        <dbReference type="ARBA" id="ARBA00022827"/>
    </source>
</evidence>
<evidence type="ECO:0000256" key="2">
    <source>
        <dbReference type="ARBA" id="ARBA00022630"/>
    </source>
</evidence>
<dbReference type="Pfam" id="PF01266">
    <property type="entry name" value="DAO"/>
    <property type="match status" value="1"/>
</dbReference>
<dbReference type="SUPFAM" id="SSF51905">
    <property type="entry name" value="FAD/NAD(P)-binding domain"/>
    <property type="match status" value="1"/>
</dbReference>
<dbReference type="InterPro" id="IPR006076">
    <property type="entry name" value="FAD-dep_OxRdtase"/>
</dbReference>
<evidence type="ECO:0000256" key="4">
    <source>
        <dbReference type="ARBA" id="ARBA00023002"/>
    </source>
</evidence>
<dbReference type="InterPro" id="IPR045170">
    <property type="entry name" value="MTOX"/>
</dbReference>
<keyword evidence="3" id="KW-0274">FAD</keyword>
<dbReference type="Proteomes" id="UP001180531">
    <property type="component" value="Unassembled WGS sequence"/>
</dbReference>
<comment type="cofactor">
    <cofactor evidence="1">
        <name>FAD</name>
        <dbReference type="ChEBI" id="CHEBI:57692"/>
    </cofactor>
</comment>
<evidence type="ECO:0000256" key="1">
    <source>
        <dbReference type="ARBA" id="ARBA00001974"/>
    </source>
</evidence>
<evidence type="ECO:0000313" key="6">
    <source>
        <dbReference type="EMBL" id="MDT0447574.1"/>
    </source>
</evidence>
<feature type="domain" description="FAD dependent oxidoreductase" evidence="5">
    <location>
        <begin position="6"/>
        <end position="343"/>
    </location>
</feature>
<dbReference type="InterPro" id="IPR036188">
    <property type="entry name" value="FAD/NAD-bd_sf"/>
</dbReference>
<dbReference type="PANTHER" id="PTHR10961:SF46">
    <property type="entry name" value="PEROXISOMAL SARCOSINE OXIDASE"/>
    <property type="match status" value="1"/>
</dbReference>
<accession>A0ABU2SGS3</accession>
<comment type="caution">
    <text evidence="6">The sequence shown here is derived from an EMBL/GenBank/DDBJ whole genome shotgun (WGS) entry which is preliminary data.</text>
</comment>
<organism evidence="6 7">
    <name type="scientific">Streptomyces hesseae</name>
    <dbReference type="NCBI Taxonomy" id="3075519"/>
    <lineage>
        <taxon>Bacteria</taxon>
        <taxon>Bacillati</taxon>
        <taxon>Actinomycetota</taxon>
        <taxon>Actinomycetes</taxon>
        <taxon>Kitasatosporales</taxon>
        <taxon>Streptomycetaceae</taxon>
        <taxon>Streptomyces</taxon>
    </lineage>
</organism>
<name>A0ABU2SGS3_9ACTN</name>
<dbReference type="Gene3D" id="3.50.50.60">
    <property type="entry name" value="FAD/NAD(P)-binding domain"/>
    <property type="match status" value="1"/>
</dbReference>
<proteinExistence type="predicted"/>